<dbReference type="KEGG" id="mno:Mnod_4372"/>
<organism evidence="1 2">
    <name type="scientific">Methylobacterium nodulans (strain LMG 21967 / CNCM I-2342 / ORS 2060)</name>
    <dbReference type="NCBI Taxonomy" id="460265"/>
    <lineage>
        <taxon>Bacteria</taxon>
        <taxon>Pseudomonadati</taxon>
        <taxon>Pseudomonadota</taxon>
        <taxon>Alphaproteobacteria</taxon>
        <taxon>Hyphomicrobiales</taxon>
        <taxon>Methylobacteriaceae</taxon>
        <taxon>Methylobacterium</taxon>
    </lineage>
</organism>
<dbReference type="Proteomes" id="UP000008207">
    <property type="component" value="Chromosome"/>
</dbReference>
<name>B8IBI9_METNO</name>
<gene>
    <name evidence="1" type="ordered locus">Mnod_4372</name>
</gene>
<dbReference type="RefSeq" id="WP_015930884.1">
    <property type="nucleotide sequence ID" value="NC_011894.1"/>
</dbReference>
<sequence length="102" mass="12713">MRVLRWATVVLTMIVAGLGLTAGRSEAAALPTAGAIAAGESARAAPLVEKAQYYYRRYYRYRPYRRYYYRPYRRYYYYRPYRRYYYRPYYRRYYRPRFYVGY</sequence>
<protein>
    <submittedName>
        <fullName evidence="1">Uncharacterized protein</fullName>
    </submittedName>
</protein>
<evidence type="ECO:0000313" key="1">
    <source>
        <dbReference type="EMBL" id="ACL59243.1"/>
    </source>
</evidence>
<dbReference type="EMBL" id="CP001349">
    <property type="protein sequence ID" value="ACL59243.1"/>
    <property type="molecule type" value="Genomic_DNA"/>
</dbReference>
<accession>B8IBI9</accession>
<dbReference type="HOGENOM" id="CLU_2396333_0_0_5"/>
<dbReference type="eggNOG" id="ENOG502ZKMX">
    <property type="taxonomic scope" value="Bacteria"/>
</dbReference>
<reference evidence="1 2" key="1">
    <citation type="submission" date="2009-01" db="EMBL/GenBank/DDBJ databases">
        <title>Complete sequence of chromosome of Methylobacterium nodulans ORS 2060.</title>
        <authorList>
            <consortium name="US DOE Joint Genome Institute"/>
            <person name="Lucas S."/>
            <person name="Copeland A."/>
            <person name="Lapidus A."/>
            <person name="Glavina del Rio T."/>
            <person name="Dalin E."/>
            <person name="Tice H."/>
            <person name="Bruce D."/>
            <person name="Goodwin L."/>
            <person name="Pitluck S."/>
            <person name="Sims D."/>
            <person name="Brettin T."/>
            <person name="Detter J.C."/>
            <person name="Han C."/>
            <person name="Larimer F."/>
            <person name="Land M."/>
            <person name="Hauser L."/>
            <person name="Kyrpides N."/>
            <person name="Ivanova N."/>
            <person name="Marx C.J."/>
            <person name="Richardson P."/>
        </authorList>
    </citation>
    <scope>NUCLEOTIDE SEQUENCE [LARGE SCALE GENOMIC DNA]</scope>
    <source>
        <strain evidence="2">LMG 21967 / CNCM I-2342 / ORS 2060</strain>
    </source>
</reference>
<evidence type="ECO:0000313" key="2">
    <source>
        <dbReference type="Proteomes" id="UP000008207"/>
    </source>
</evidence>
<proteinExistence type="predicted"/>
<keyword evidence="2" id="KW-1185">Reference proteome</keyword>
<dbReference type="AlphaFoldDB" id="B8IBI9"/>